<name>A0AAD8FG11_BIOPF</name>
<keyword evidence="2" id="KW-1185">Reference proteome</keyword>
<reference evidence="1" key="1">
    <citation type="journal article" date="2023" name="PLoS Negl. Trop. Dis.">
        <title>A genome sequence for Biomphalaria pfeifferi, the major vector snail for the human-infecting parasite Schistosoma mansoni.</title>
        <authorList>
            <person name="Bu L."/>
            <person name="Lu L."/>
            <person name="Laidemitt M.R."/>
            <person name="Zhang S.M."/>
            <person name="Mutuku M."/>
            <person name="Mkoji G."/>
            <person name="Steinauer M."/>
            <person name="Loker E.S."/>
        </authorList>
    </citation>
    <scope>NUCLEOTIDE SEQUENCE</scope>
    <source>
        <strain evidence="1">KasaAsao</strain>
    </source>
</reference>
<accession>A0AAD8FG11</accession>
<sequence>MYVEIFQWDCTVDMFNDDTSQVITMYTIVQAARERVFHVRAVMSMDSASMLDAPLKDSKLEQWDT</sequence>
<gene>
    <name evidence="1" type="ORF">Bpfe_006798</name>
</gene>
<organism evidence="1 2">
    <name type="scientific">Biomphalaria pfeifferi</name>
    <name type="common">Bloodfluke planorb</name>
    <name type="synonym">Freshwater snail</name>
    <dbReference type="NCBI Taxonomy" id="112525"/>
    <lineage>
        <taxon>Eukaryota</taxon>
        <taxon>Metazoa</taxon>
        <taxon>Spiralia</taxon>
        <taxon>Lophotrochozoa</taxon>
        <taxon>Mollusca</taxon>
        <taxon>Gastropoda</taxon>
        <taxon>Heterobranchia</taxon>
        <taxon>Euthyneura</taxon>
        <taxon>Panpulmonata</taxon>
        <taxon>Hygrophila</taxon>
        <taxon>Lymnaeoidea</taxon>
        <taxon>Planorbidae</taxon>
        <taxon>Biomphalaria</taxon>
    </lineage>
</organism>
<reference evidence="1" key="2">
    <citation type="submission" date="2023-04" db="EMBL/GenBank/DDBJ databases">
        <authorList>
            <person name="Bu L."/>
            <person name="Lu L."/>
            <person name="Laidemitt M.R."/>
            <person name="Zhang S.M."/>
            <person name="Mutuku M."/>
            <person name="Mkoji G."/>
            <person name="Steinauer M."/>
            <person name="Loker E.S."/>
        </authorList>
    </citation>
    <scope>NUCLEOTIDE SEQUENCE</scope>
    <source>
        <strain evidence="1">KasaAsao</strain>
        <tissue evidence="1">Whole Snail</tissue>
    </source>
</reference>
<comment type="caution">
    <text evidence="1">The sequence shown here is derived from an EMBL/GenBank/DDBJ whole genome shotgun (WGS) entry which is preliminary data.</text>
</comment>
<feature type="non-terminal residue" evidence="1">
    <location>
        <position position="65"/>
    </location>
</feature>
<dbReference type="AlphaFoldDB" id="A0AAD8FG11"/>
<evidence type="ECO:0000313" key="2">
    <source>
        <dbReference type="Proteomes" id="UP001233172"/>
    </source>
</evidence>
<dbReference type="Proteomes" id="UP001233172">
    <property type="component" value="Unassembled WGS sequence"/>
</dbReference>
<protein>
    <submittedName>
        <fullName evidence="1">Uncharacterized protein</fullName>
    </submittedName>
</protein>
<evidence type="ECO:0000313" key="1">
    <source>
        <dbReference type="EMBL" id="KAK0063647.1"/>
    </source>
</evidence>
<proteinExistence type="predicted"/>
<dbReference type="EMBL" id="JASAOG010000020">
    <property type="protein sequence ID" value="KAK0063647.1"/>
    <property type="molecule type" value="Genomic_DNA"/>
</dbReference>